<evidence type="ECO:0000256" key="1">
    <source>
        <dbReference type="SAM" id="MobiDB-lite"/>
    </source>
</evidence>
<comment type="caution">
    <text evidence="2">The sequence shown here is derived from an EMBL/GenBank/DDBJ whole genome shotgun (WGS) entry which is preliminary data.</text>
</comment>
<evidence type="ECO:0000313" key="3">
    <source>
        <dbReference type="Proteomes" id="UP000590647"/>
    </source>
</evidence>
<evidence type="ECO:0000313" key="2">
    <source>
        <dbReference type="EMBL" id="MBB5792761.1"/>
    </source>
</evidence>
<dbReference type="RefSeq" id="WP_184980564.1">
    <property type="nucleotide sequence ID" value="NZ_JACHNE010000001.1"/>
</dbReference>
<sequence>MPTDHACQSAAESAAQALDSLRPFLQPGSPRGADGFDDWATGAAALLVVLAGLQADRSGELTLWHVRIGDQFHEALGLPVAGAEGLRPVLRSRGWDALAAVQHKARELLTDLAGDGRPDRPVELSRQLDLVEDACAGALRRMAVPPEAAVRCAAAFAEAAGSLFGLHPAPPPRYTPPPPAAAQATASPLPPDWTTCILF</sequence>
<reference evidence="2 3" key="1">
    <citation type="submission" date="2020-08" db="EMBL/GenBank/DDBJ databases">
        <title>Sequencing the genomes of 1000 actinobacteria strains.</title>
        <authorList>
            <person name="Klenk H.-P."/>
        </authorList>
    </citation>
    <scope>NUCLEOTIDE SEQUENCE [LARGE SCALE GENOMIC DNA]</scope>
    <source>
        <strain evidence="2 3">DSM 40084</strain>
    </source>
</reference>
<feature type="compositionally biased region" description="Pro residues" evidence="1">
    <location>
        <begin position="168"/>
        <end position="180"/>
    </location>
</feature>
<dbReference type="EMBL" id="JACHNE010000001">
    <property type="protein sequence ID" value="MBB5792761.1"/>
    <property type="molecule type" value="Genomic_DNA"/>
</dbReference>
<gene>
    <name evidence="2" type="ORF">HDA41_000725</name>
</gene>
<proteinExistence type="predicted"/>
<accession>A0A7W9LQV3</accession>
<name>A0A7W9LQV3_9ACTN</name>
<dbReference type="Proteomes" id="UP000590647">
    <property type="component" value="Unassembled WGS sequence"/>
</dbReference>
<organism evidence="2 3">
    <name type="scientific">Streptomyces caelestis</name>
    <dbReference type="NCBI Taxonomy" id="36816"/>
    <lineage>
        <taxon>Bacteria</taxon>
        <taxon>Bacillati</taxon>
        <taxon>Actinomycetota</taxon>
        <taxon>Actinomycetes</taxon>
        <taxon>Kitasatosporales</taxon>
        <taxon>Streptomycetaceae</taxon>
        <taxon>Streptomyces</taxon>
    </lineage>
</organism>
<dbReference type="AlphaFoldDB" id="A0A7W9LQV3"/>
<protein>
    <submittedName>
        <fullName evidence="2">Uncharacterized protein</fullName>
    </submittedName>
</protein>
<feature type="region of interest" description="Disordered" evidence="1">
    <location>
        <begin position="168"/>
        <end position="187"/>
    </location>
</feature>
<keyword evidence="3" id="KW-1185">Reference proteome</keyword>